<accession>A0AAW2YXP4</accession>
<dbReference type="SUPFAM" id="SSF140860">
    <property type="entry name" value="Pseudo ankyrin repeat-like"/>
    <property type="match status" value="1"/>
</dbReference>
<dbReference type="AlphaFoldDB" id="A0AAW2YXP4"/>
<name>A0AAW2YXP4_9EUKA</name>
<dbReference type="Gene3D" id="1.25.40.20">
    <property type="entry name" value="Ankyrin repeat-containing domain"/>
    <property type="match status" value="1"/>
</dbReference>
<reference evidence="1 2" key="1">
    <citation type="submission" date="2024-03" db="EMBL/GenBank/DDBJ databases">
        <title>The Acrasis kona genome and developmental transcriptomes reveal deep origins of eukaryotic multicellular pathways.</title>
        <authorList>
            <person name="Sheikh S."/>
            <person name="Fu C.-J."/>
            <person name="Brown M.W."/>
            <person name="Baldauf S.L."/>
        </authorList>
    </citation>
    <scope>NUCLEOTIDE SEQUENCE [LARGE SCALE GENOMIC DNA]</scope>
    <source>
        <strain evidence="1 2">ATCC MYA-3509</strain>
    </source>
</reference>
<gene>
    <name evidence="1" type="ORF">AKO1_011127</name>
</gene>
<evidence type="ECO:0000313" key="1">
    <source>
        <dbReference type="EMBL" id="KAL0482267.1"/>
    </source>
</evidence>
<protein>
    <submittedName>
        <fullName evidence="1">Ankyrin repeat-containing protein</fullName>
    </submittedName>
</protein>
<proteinExistence type="predicted"/>
<dbReference type="EMBL" id="JAOPGA020000836">
    <property type="protein sequence ID" value="KAL0482267.1"/>
    <property type="molecule type" value="Genomic_DNA"/>
</dbReference>
<dbReference type="InterPro" id="IPR002110">
    <property type="entry name" value="Ankyrin_rpt"/>
</dbReference>
<sequence>MKLNGTEVPYDIWFDIIIPYLLPDKLDDDPKLYMSIYSVSKEMKSLVECRILNMLHGDTVIIFSRYTSSSVSWSFRSYINDFGRLLGMVRNVLDLECDGTLATNIFLLAVAAGDAKLVEYLLNKGTVDPSAFNNCAIVLASMQGRAEVVDVLMRDTRVKPSVSEDRPLREACFLGYTEVVKLLTRNPEVKPANGIYYCLRGGNKESEEYLFPLITDPGELSGIARMYC</sequence>
<dbReference type="Proteomes" id="UP001431209">
    <property type="component" value="Unassembled WGS sequence"/>
</dbReference>
<dbReference type="InterPro" id="IPR036770">
    <property type="entry name" value="Ankyrin_rpt-contain_sf"/>
</dbReference>
<organism evidence="1 2">
    <name type="scientific">Acrasis kona</name>
    <dbReference type="NCBI Taxonomy" id="1008807"/>
    <lineage>
        <taxon>Eukaryota</taxon>
        <taxon>Discoba</taxon>
        <taxon>Heterolobosea</taxon>
        <taxon>Tetramitia</taxon>
        <taxon>Eutetramitia</taxon>
        <taxon>Acrasidae</taxon>
        <taxon>Acrasis</taxon>
    </lineage>
</organism>
<evidence type="ECO:0000313" key="2">
    <source>
        <dbReference type="Proteomes" id="UP001431209"/>
    </source>
</evidence>
<dbReference type="Pfam" id="PF12796">
    <property type="entry name" value="Ank_2"/>
    <property type="match status" value="1"/>
</dbReference>
<comment type="caution">
    <text evidence="1">The sequence shown here is derived from an EMBL/GenBank/DDBJ whole genome shotgun (WGS) entry which is preliminary data.</text>
</comment>
<keyword evidence="2" id="KW-1185">Reference proteome</keyword>